<dbReference type="InterPro" id="IPR027075">
    <property type="entry name" value="CPSF2"/>
</dbReference>
<evidence type="ECO:0000259" key="3">
    <source>
        <dbReference type="Pfam" id="PF13299"/>
    </source>
</evidence>
<dbReference type="PANTHER" id="PTHR45922:SF1">
    <property type="entry name" value="CLEAVAGE AND POLYADENYLATION SPECIFICITY FACTOR SUBUNIT 2"/>
    <property type="match status" value="1"/>
</dbReference>
<feature type="domain" description="Zn-dependent metallo-hydrolase RNA specificity" evidence="2">
    <location>
        <begin position="1"/>
        <end position="44"/>
    </location>
</feature>
<evidence type="ECO:0000259" key="2">
    <source>
        <dbReference type="Pfam" id="PF07521"/>
    </source>
</evidence>
<dbReference type="InterPro" id="IPR011108">
    <property type="entry name" value="RMMBL"/>
</dbReference>
<dbReference type="InterPro" id="IPR025069">
    <property type="entry name" value="Cpsf2_C"/>
</dbReference>
<dbReference type="SMR" id="A0A8T3AW97"/>
<dbReference type="OrthoDB" id="64353at2759"/>
<gene>
    <name evidence="4" type="ORF">KFK09_018593</name>
</gene>
<feature type="domain" description="Cleavage and polyadenylation specificity factor 2 C-terminal" evidence="3">
    <location>
        <begin position="101"/>
        <end position="191"/>
    </location>
</feature>
<dbReference type="EMBL" id="JAGYWB010000013">
    <property type="protein sequence ID" value="KAI0500381.1"/>
    <property type="molecule type" value="Genomic_DNA"/>
</dbReference>
<protein>
    <recommendedName>
        <fullName evidence="1">Cleavage and polyadenylation specificity factor subunit 2</fullName>
    </recommendedName>
    <alternativeName>
        <fullName evidence="1">Cleavage and polyadenylation specificity factor 100 kDa subunit</fullName>
    </alternativeName>
</protein>
<evidence type="ECO:0000313" key="4">
    <source>
        <dbReference type="EMBL" id="KAI0500381.1"/>
    </source>
</evidence>
<reference evidence="4" key="1">
    <citation type="journal article" date="2022" name="Front. Genet.">
        <title>Chromosome-Scale Assembly of the Dendrobium nobile Genome Provides Insights Into the Molecular Mechanism of the Biosynthesis of the Medicinal Active Ingredient of Dendrobium.</title>
        <authorList>
            <person name="Xu Q."/>
            <person name="Niu S.-C."/>
            <person name="Li K.-L."/>
            <person name="Zheng P.-J."/>
            <person name="Zhang X.-J."/>
            <person name="Jia Y."/>
            <person name="Liu Y."/>
            <person name="Niu Y.-X."/>
            <person name="Yu L.-H."/>
            <person name="Chen D.-F."/>
            <person name="Zhang G.-Q."/>
        </authorList>
    </citation>
    <scope>NUCLEOTIDE SEQUENCE</scope>
    <source>
        <tissue evidence="4">Leaf</tissue>
    </source>
</reference>
<keyword evidence="1" id="KW-0507">mRNA processing</keyword>
<dbReference type="PANTHER" id="PTHR45922">
    <property type="entry name" value="CLEAVAGE AND POLYADENYLATION SPECIFICITY FACTOR SUBUNIT 2"/>
    <property type="match status" value="1"/>
</dbReference>
<dbReference type="InterPro" id="IPR036866">
    <property type="entry name" value="RibonucZ/Hydroxyglut_hydro"/>
</dbReference>
<comment type="caution">
    <text evidence="4">The sequence shown here is derived from an EMBL/GenBank/DDBJ whole genome shotgun (WGS) entry which is preliminary data.</text>
</comment>
<name>A0A8T3AW97_DENNO</name>
<evidence type="ECO:0000256" key="1">
    <source>
        <dbReference type="RuleBase" id="RU365006"/>
    </source>
</evidence>
<dbReference type="AlphaFoldDB" id="A0A8T3AW97"/>
<accession>A0A8T3AW97</accession>
<dbReference type="GO" id="GO:0006398">
    <property type="term" value="P:mRNA 3'-end processing by stem-loop binding and cleavage"/>
    <property type="evidence" value="ECO:0007669"/>
    <property type="project" value="InterPro"/>
</dbReference>
<keyword evidence="5" id="KW-1185">Reference proteome</keyword>
<comment type="subcellular location">
    <subcellularLocation>
        <location evidence="1">Nucleus</location>
    </subcellularLocation>
</comment>
<dbReference type="Pfam" id="PF07521">
    <property type="entry name" value="RMMBL"/>
    <property type="match status" value="1"/>
</dbReference>
<dbReference type="GO" id="GO:0005847">
    <property type="term" value="C:mRNA cleavage and polyadenylation specificity factor complex"/>
    <property type="evidence" value="ECO:0007669"/>
    <property type="project" value="InterPro"/>
</dbReference>
<comment type="similarity">
    <text evidence="1">Belongs to the metallo-beta-lactamase superfamily. RNA-metabolizing metallo-beta-lactamase-like family. CPSF2/YSH1 subfamily.</text>
</comment>
<dbReference type="Pfam" id="PF13299">
    <property type="entry name" value="CPSF100_C"/>
    <property type="match status" value="1"/>
</dbReference>
<dbReference type="SUPFAM" id="SSF56281">
    <property type="entry name" value="Metallo-hydrolase/oxidoreductase"/>
    <property type="match status" value="1"/>
</dbReference>
<organism evidence="4 5">
    <name type="scientific">Dendrobium nobile</name>
    <name type="common">Orchid</name>
    <dbReference type="NCBI Taxonomy" id="94219"/>
    <lineage>
        <taxon>Eukaryota</taxon>
        <taxon>Viridiplantae</taxon>
        <taxon>Streptophyta</taxon>
        <taxon>Embryophyta</taxon>
        <taxon>Tracheophyta</taxon>
        <taxon>Spermatophyta</taxon>
        <taxon>Magnoliopsida</taxon>
        <taxon>Liliopsida</taxon>
        <taxon>Asparagales</taxon>
        <taxon>Orchidaceae</taxon>
        <taxon>Epidendroideae</taxon>
        <taxon>Malaxideae</taxon>
        <taxon>Dendrobiinae</taxon>
        <taxon>Dendrobium</taxon>
    </lineage>
</organism>
<keyword evidence="1" id="KW-0694">RNA-binding</keyword>
<dbReference type="Proteomes" id="UP000829196">
    <property type="component" value="Unassembled WGS sequence"/>
</dbReference>
<evidence type="ECO:0000313" key="5">
    <source>
        <dbReference type="Proteomes" id="UP000829196"/>
    </source>
</evidence>
<sequence>MDFEGRSEGRSIKSILAHVAPLKLVLVHGSAEATEHLKEHCSKHVCPHVYAPQIEETIDVTSDLCAYKVQLSERLMSNVLFKKLGDYEISWIDAEIGKTNDMLTLFPVSSTPHHKSVLVGDLKLVDFKQFLASKGIQVEFAGGALRCGEYVTLRKISDFTQKGGTVAQHVIIEGSLTEEYYQIRELLYSQFYLF</sequence>
<keyword evidence="1" id="KW-0539">Nucleus</keyword>
<proteinExistence type="inferred from homology"/>
<dbReference type="GO" id="GO:0003723">
    <property type="term" value="F:RNA binding"/>
    <property type="evidence" value="ECO:0007669"/>
    <property type="project" value="UniProtKB-KW"/>
</dbReference>